<feature type="domain" description="Histidine kinase/HSP90-like ATPase" evidence="7">
    <location>
        <begin position="456"/>
        <end position="556"/>
    </location>
</feature>
<dbReference type="InterPro" id="IPR010559">
    <property type="entry name" value="Sig_transdc_His_kin_internal"/>
</dbReference>
<gene>
    <name evidence="8" type="ORF">JCM16774_2042</name>
</gene>
<dbReference type="Gene3D" id="3.30.450.20">
    <property type="entry name" value="PAS domain"/>
    <property type="match status" value="2"/>
</dbReference>
<dbReference type="Gene3D" id="6.10.340.10">
    <property type="match status" value="1"/>
</dbReference>
<evidence type="ECO:0000256" key="5">
    <source>
        <dbReference type="ARBA" id="ARBA00023136"/>
    </source>
</evidence>
<evidence type="ECO:0000313" key="8">
    <source>
        <dbReference type="EMBL" id="BBM37090.1"/>
    </source>
</evidence>
<keyword evidence="3 6" id="KW-0812">Transmembrane</keyword>
<keyword evidence="2" id="KW-1003">Cell membrane</keyword>
<dbReference type="InterPro" id="IPR003594">
    <property type="entry name" value="HATPase_dom"/>
</dbReference>
<reference evidence="8 9" key="1">
    <citation type="submission" date="2019-07" db="EMBL/GenBank/DDBJ databases">
        <title>Complete Genome Sequence of Leptotrichia goodfellowii Strain JCM 16774.</title>
        <authorList>
            <person name="Watanabe S."/>
            <person name="Cui L."/>
        </authorList>
    </citation>
    <scope>NUCLEOTIDE SEQUENCE [LARGE SCALE GENOMIC DNA]</scope>
    <source>
        <strain evidence="8 9">JCM16774</strain>
    </source>
</reference>
<evidence type="ECO:0000256" key="6">
    <source>
        <dbReference type="SAM" id="Phobius"/>
    </source>
</evidence>
<evidence type="ECO:0000256" key="4">
    <source>
        <dbReference type="ARBA" id="ARBA00022989"/>
    </source>
</evidence>
<dbReference type="SMART" id="SM00387">
    <property type="entry name" value="HATPase_c"/>
    <property type="match status" value="1"/>
</dbReference>
<dbReference type="STRING" id="714315.GCA_000516535_02040"/>
<dbReference type="Gene3D" id="3.30.565.10">
    <property type="entry name" value="Histidine kinase-like ATPase, C-terminal domain"/>
    <property type="match status" value="1"/>
</dbReference>
<evidence type="ECO:0000313" key="9">
    <source>
        <dbReference type="Proteomes" id="UP000321606"/>
    </source>
</evidence>
<dbReference type="AlphaFoldDB" id="A0A510JCR1"/>
<dbReference type="PANTHER" id="PTHR42713">
    <property type="entry name" value="HISTIDINE KINASE-RELATED"/>
    <property type="match status" value="1"/>
</dbReference>
<dbReference type="KEGG" id="lgo:JCM16774_2042"/>
<keyword evidence="5 6" id="KW-0472">Membrane</keyword>
<dbReference type="InterPro" id="IPR033479">
    <property type="entry name" value="dCache_1"/>
</dbReference>
<dbReference type="GO" id="GO:0005886">
    <property type="term" value="C:plasma membrane"/>
    <property type="evidence" value="ECO:0007669"/>
    <property type="project" value="UniProtKB-SubCell"/>
</dbReference>
<dbReference type="InterPro" id="IPR036890">
    <property type="entry name" value="HATPase_C_sf"/>
</dbReference>
<accession>A0A510JCR1</accession>
<protein>
    <submittedName>
        <fullName evidence="8">Sensor with HAMP domain</fullName>
    </submittedName>
</protein>
<dbReference type="InterPro" id="IPR051552">
    <property type="entry name" value="HptR"/>
</dbReference>
<dbReference type="GO" id="GO:0000155">
    <property type="term" value="F:phosphorelay sensor kinase activity"/>
    <property type="evidence" value="ECO:0007669"/>
    <property type="project" value="InterPro"/>
</dbReference>
<feature type="transmembrane region" description="Helical" evidence="6">
    <location>
        <begin position="12"/>
        <end position="37"/>
    </location>
</feature>
<dbReference type="SUPFAM" id="SSF55874">
    <property type="entry name" value="ATPase domain of HSP90 chaperone/DNA topoisomerase II/histidine kinase"/>
    <property type="match status" value="1"/>
</dbReference>
<dbReference type="Pfam" id="PF02743">
    <property type="entry name" value="dCache_1"/>
    <property type="match status" value="1"/>
</dbReference>
<dbReference type="Proteomes" id="UP000321606">
    <property type="component" value="Chromosome"/>
</dbReference>
<dbReference type="Pfam" id="PF06580">
    <property type="entry name" value="His_kinase"/>
    <property type="match status" value="1"/>
</dbReference>
<keyword evidence="4 6" id="KW-1133">Transmembrane helix</keyword>
<evidence type="ECO:0000256" key="2">
    <source>
        <dbReference type="ARBA" id="ARBA00022475"/>
    </source>
</evidence>
<evidence type="ECO:0000256" key="1">
    <source>
        <dbReference type="ARBA" id="ARBA00004651"/>
    </source>
</evidence>
<dbReference type="RefSeq" id="WP_026738203.1">
    <property type="nucleotide sequence ID" value="NZ_AP019822.1"/>
</dbReference>
<feature type="transmembrane region" description="Helical" evidence="6">
    <location>
        <begin position="285"/>
        <end position="308"/>
    </location>
</feature>
<dbReference type="PANTHER" id="PTHR42713:SF2">
    <property type="entry name" value="TWO-COMPONENT SENSOR KINASE YESM"/>
    <property type="match status" value="1"/>
</dbReference>
<sequence length="556" mass="64592">MKLFKKSIRKSMTFKIIIYYLTGNFLFILFLSSIFYYSSKYIIMKKEIEATRKNAEKSAEYVSLYVDKLKNLINLLSVNTDIENTLINNSENSKVNVEKLIQMIITENKGNIKSITVIGKNGNIISNEKNVNMDISADMMKENWYISAINNTDKPVLNPIRKKQTSMDITSWVLSISKDIKDKNGENLGVIVFDIKYQALNEYLKDISMGEQNDNLIIDNKNNIIYYKDVNCFINKKCLDKFLSQNKEYYKNKNIALTKVNIGNTDWQLISFSEMNDLVLLKKSFFDVIIAIFLISLGFTTVVTFLIIRKFINPLRKLENHIQKFENSLSEFNTEKNTSYEIEVLVKHFNNMISRIKYLREYEIKALHSQINPHFLYNTLDTIIWMTEFGDSEQVITITKSLANFFRLSLSNGNEKISLKDEITHVKEYLFIQKQRYEDKLTYNFNIDSNLLSSEVPKIIIQPIVENSIYHGIKNIQGTGIIDINVYENNNDIYIAVKDNGIGFKKSEKFKKSKIGGVGIKNVDKRIKFYYGNEYGIEIKEISEGSCVILKLPRLK</sequence>
<evidence type="ECO:0000256" key="3">
    <source>
        <dbReference type="ARBA" id="ARBA00022692"/>
    </source>
</evidence>
<dbReference type="OrthoDB" id="9809348at2"/>
<name>A0A510JCR1_9FUSO</name>
<organism evidence="8 9">
    <name type="scientific">Pseudoleptotrichia goodfellowii</name>
    <dbReference type="NCBI Taxonomy" id="157692"/>
    <lineage>
        <taxon>Bacteria</taxon>
        <taxon>Fusobacteriati</taxon>
        <taxon>Fusobacteriota</taxon>
        <taxon>Fusobacteriia</taxon>
        <taxon>Fusobacteriales</taxon>
        <taxon>Leptotrichiaceae</taxon>
        <taxon>Pseudoleptotrichia</taxon>
    </lineage>
</organism>
<dbReference type="CDD" id="cd18773">
    <property type="entry name" value="PDC1_HK_sensor"/>
    <property type="match status" value="1"/>
</dbReference>
<proteinExistence type="predicted"/>
<dbReference type="EMBL" id="AP019822">
    <property type="protein sequence ID" value="BBM37090.1"/>
    <property type="molecule type" value="Genomic_DNA"/>
</dbReference>
<comment type="subcellular location">
    <subcellularLocation>
        <location evidence="1">Cell membrane</location>
        <topology evidence="1">Multi-pass membrane protein</topology>
    </subcellularLocation>
</comment>
<evidence type="ECO:0000259" key="7">
    <source>
        <dbReference type="SMART" id="SM00387"/>
    </source>
</evidence>